<evidence type="ECO:0000256" key="4">
    <source>
        <dbReference type="ARBA" id="ARBA00022777"/>
    </source>
</evidence>
<evidence type="ECO:0000256" key="6">
    <source>
        <dbReference type="ARBA" id="ARBA00023144"/>
    </source>
</evidence>
<reference evidence="12" key="1">
    <citation type="journal article" date="2019" name="Int. J. Syst. Evol. Microbiol.">
        <title>The Global Catalogue of Microorganisms (GCM) 10K type strain sequencing project: providing services to taxonomists for standard genome sequencing and annotation.</title>
        <authorList>
            <consortium name="The Broad Institute Genomics Platform"/>
            <consortium name="The Broad Institute Genome Sequencing Center for Infectious Disease"/>
            <person name="Wu L."/>
            <person name="Ma J."/>
        </authorList>
    </citation>
    <scope>NUCLEOTIDE SEQUENCE [LARGE SCALE GENOMIC DNA]</scope>
    <source>
        <strain evidence="12">JCM 3389</strain>
    </source>
</reference>
<keyword evidence="6" id="KW-0119">Carbohydrate metabolism</keyword>
<dbReference type="GO" id="GO:0004335">
    <property type="term" value="F:galactokinase activity"/>
    <property type="evidence" value="ECO:0007669"/>
    <property type="project" value="UniProtKB-EC"/>
</dbReference>
<accession>A0ABW4Y4E7</accession>
<dbReference type="PIRSF" id="PIRSF000530">
    <property type="entry name" value="Galactokinase"/>
    <property type="match status" value="1"/>
</dbReference>
<dbReference type="InterPro" id="IPR014721">
    <property type="entry name" value="Ribsml_uS5_D2-typ_fold_subgr"/>
</dbReference>
<dbReference type="InterPro" id="IPR000705">
    <property type="entry name" value="Galactokinase"/>
</dbReference>
<evidence type="ECO:0000256" key="5">
    <source>
        <dbReference type="ARBA" id="ARBA00022840"/>
    </source>
</evidence>
<feature type="domain" description="GHMP kinase C-terminal" evidence="9">
    <location>
        <begin position="273"/>
        <end position="343"/>
    </location>
</feature>
<dbReference type="InterPro" id="IPR020568">
    <property type="entry name" value="Ribosomal_Su5_D2-typ_SF"/>
</dbReference>
<dbReference type="SUPFAM" id="SSF54211">
    <property type="entry name" value="Ribosomal protein S5 domain 2-like"/>
    <property type="match status" value="1"/>
</dbReference>
<keyword evidence="6" id="KW-0299">Galactose metabolism</keyword>
<dbReference type="InterPro" id="IPR006204">
    <property type="entry name" value="GHMP_kinase_N_dom"/>
</dbReference>
<keyword evidence="4" id="KW-0418">Kinase</keyword>
<dbReference type="PANTHER" id="PTHR10457:SF7">
    <property type="entry name" value="GALACTOKINASE-RELATED"/>
    <property type="match status" value="1"/>
</dbReference>
<name>A0ABW4Y4E7_9FLAO</name>
<organism evidence="11 12">
    <name type="scientific">Flagellimonas iocasae</name>
    <dbReference type="NCBI Taxonomy" id="2055905"/>
    <lineage>
        <taxon>Bacteria</taxon>
        <taxon>Pseudomonadati</taxon>
        <taxon>Bacteroidota</taxon>
        <taxon>Flavobacteriia</taxon>
        <taxon>Flavobacteriales</taxon>
        <taxon>Flavobacteriaceae</taxon>
        <taxon>Flagellimonas</taxon>
    </lineage>
</organism>
<feature type="domain" description="Galactokinase N-terminal" evidence="10">
    <location>
        <begin position="11"/>
        <end position="48"/>
    </location>
</feature>
<dbReference type="InterPro" id="IPR006206">
    <property type="entry name" value="Mevalonate/galactokinase"/>
</dbReference>
<dbReference type="PROSITE" id="PS00627">
    <property type="entry name" value="GHMP_KINASES_ATP"/>
    <property type="match status" value="1"/>
</dbReference>
<dbReference type="InterPro" id="IPR013750">
    <property type="entry name" value="GHMP_kinase_C_dom"/>
</dbReference>
<dbReference type="InterPro" id="IPR036554">
    <property type="entry name" value="GHMP_kinase_C_sf"/>
</dbReference>
<keyword evidence="5" id="KW-0067">ATP-binding</keyword>
<dbReference type="PANTHER" id="PTHR10457">
    <property type="entry name" value="MEVALONATE KINASE/GALACTOKINASE"/>
    <property type="match status" value="1"/>
</dbReference>
<evidence type="ECO:0000256" key="7">
    <source>
        <dbReference type="NCBIfam" id="TIGR00131"/>
    </source>
</evidence>
<dbReference type="PRINTS" id="PR00473">
    <property type="entry name" value="GALCTOKINASE"/>
</dbReference>
<dbReference type="EC" id="2.7.1.6" evidence="7"/>
<comment type="similarity">
    <text evidence="1">Belongs to the GHMP kinase family. GalK subfamily.</text>
</comment>
<dbReference type="Pfam" id="PF10509">
    <property type="entry name" value="GalKase_gal_bdg"/>
    <property type="match status" value="1"/>
</dbReference>
<evidence type="ECO:0000313" key="11">
    <source>
        <dbReference type="EMBL" id="MFD2101531.1"/>
    </source>
</evidence>
<dbReference type="Proteomes" id="UP001597342">
    <property type="component" value="Unassembled WGS sequence"/>
</dbReference>
<dbReference type="Gene3D" id="3.30.230.10">
    <property type="match status" value="1"/>
</dbReference>
<dbReference type="NCBIfam" id="TIGR00131">
    <property type="entry name" value="gal_kin"/>
    <property type="match status" value="1"/>
</dbReference>
<keyword evidence="2 11" id="KW-0808">Transferase</keyword>
<comment type="caution">
    <text evidence="11">The sequence shown here is derived from an EMBL/GenBank/DDBJ whole genome shotgun (WGS) entry which is preliminary data.</text>
</comment>
<dbReference type="InterPro" id="IPR019539">
    <property type="entry name" value="GalKase_N"/>
</dbReference>
<keyword evidence="3" id="KW-0547">Nucleotide-binding</keyword>
<evidence type="ECO:0000256" key="3">
    <source>
        <dbReference type="ARBA" id="ARBA00022741"/>
    </source>
</evidence>
<gene>
    <name evidence="11" type="primary">galK</name>
    <name evidence="11" type="ORF">ACFSJE_17205</name>
</gene>
<evidence type="ECO:0000313" key="12">
    <source>
        <dbReference type="Proteomes" id="UP001597342"/>
    </source>
</evidence>
<sequence>MKKTESSFTPEITIDSPGRINFIGGHTDYNKGFVLPAAIDKKIHFYFRKNDSEDRATIHSKQYDNPLQINLSKIERSSTLWENYILGVIQQIQKLGKTLKGFECIIESNLPIGSGLSSSAALECGMAYGLDRLFDLNLTKQEIISLSMTAEHEFVGTKCGIMDQFASVNGKKDHVMLLDCRTKEYKYIPAVLKPYKVLMLNTNVSHQLSDGQYNSRQDECIEAVAIIQKQFPEVSFLRDVTLPMLEACKPNLSPIHYKRSLFIVEENARVLKAAKAFEENNIEELGKLIYACHDGLKNLYQISCPELDFLVDYAKTKSFIVGARLMGGGFGGCTINLVHEDFVKPYIEEVSKAYNEKFNIDLSAFEVNLSNGTTLRK</sequence>
<evidence type="ECO:0000259" key="8">
    <source>
        <dbReference type="Pfam" id="PF00288"/>
    </source>
</evidence>
<dbReference type="RefSeq" id="WP_379832106.1">
    <property type="nucleotide sequence ID" value="NZ_JBHUHU010000005.1"/>
</dbReference>
<protein>
    <recommendedName>
        <fullName evidence="7">Galactokinase</fullName>
        <ecNumber evidence="7">2.7.1.6</ecNumber>
    </recommendedName>
</protein>
<dbReference type="Pfam" id="PF08544">
    <property type="entry name" value="GHMP_kinases_C"/>
    <property type="match status" value="1"/>
</dbReference>
<evidence type="ECO:0000256" key="2">
    <source>
        <dbReference type="ARBA" id="ARBA00022679"/>
    </source>
</evidence>
<dbReference type="SUPFAM" id="SSF55060">
    <property type="entry name" value="GHMP Kinase, C-terminal domain"/>
    <property type="match status" value="1"/>
</dbReference>
<dbReference type="Pfam" id="PF00288">
    <property type="entry name" value="GHMP_kinases_N"/>
    <property type="match status" value="1"/>
</dbReference>
<dbReference type="EMBL" id="JBHUHU010000005">
    <property type="protein sequence ID" value="MFD2101531.1"/>
    <property type="molecule type" value="Genomic_DNA"/>
</dbReference>
<evidence type="ECO:0000259" key="10">
    <source>
        <dbReference type="Pfam" id="PF10509"/>
    </source>
</evidence>
<dbReference type="InterPro" id="IPR006203">
    <property type="entry name" value="GHMP_knse_ATP-bd_CS"/>
</dbReference>
<evidence type="ECO:0000256" key="1">
    <source>
        <dbReference type="ARBA" id="ARBA00006566"/>
    </source>
</evidence>
<feature type="domain" description="GHMP kinase N-terminal" evidence="8">
    <location>
        <begin position="83"/>
        <end position="170"/>
    </location>
</feature>
<dbReference type="Gene3D" id="3.30.70.890">
    <property type="entry name" value="GHMP kinase, C-terminal domain"/>
    <property type="match status" value="1"/>
</dbReference>
<evidence type="ECO:0000259" key="9">
    <source>
        <dbReference type="Pfam" id="PF08544"/>
    </source>
</evidence>
<keyword evidence="12" id="KW-1185">Reference proteome</keyword>
<proteinExistence type="inferred from homology"/>
<dbReference type="PRINTS" id="PR00959">
    <property type="entry name" value="MEVGALKINASE"/>
</dbReference>